<evidence type="ECO:0000256" key="2">
    <source>
        <dbReference type="ARBA" id="ARBA00022475"/>
    </source>
</evidence>
<keyword evidence="12" id="KW-1185">Reference proteome</keyword>
<dbReference type="GO" id="GO:0022857">
    <property type="term" value="F:transmembrane transporter activity"/>
    <property type="evidence" value="ECO:0007669"/>
    <property type="project" value="TreeGrafter"/>
</dbReference>
<dbReference type="HOGENOM" id="CLU_000604_8_0_0"/>
<dbReference type="STRING" id="1499967.U27_03143"/>
<accession>A0A081BV26</accession>
<evidence type="ECO:0000313" key="11">
    <source>
        <dbReference type="EMBL" id="GAK56181.1"/>
    </source>
</evidence>
<organism evidence="11">
    <name type="scientific">Vecturithrix granuli</name>
    <dbReference type="NCBI Taxonomy" id="1499967"/>
    <lineage>
        <taxon>Bacteria</taxon>
        <taxon>Candidatus Moduliflexota</taxon>
        <taxon>Candidatus Vecturitrichia</taxon>
        <taxon>Candidatus Vecturitrichales</taxon>
        <taxon>Candidatus Vecturitrichaceae</taxon>
        <taxon>Candidatus Vecturithrix</taxon>
    </lineage>
</organism>
<keyword evidence="5 8" id="KW-0472">Membrane</keyword>
<name>A0A081BV26_VECG1</name>
<dbReference type="Pfam" id="PF12704">
    <property type="entry name" value="MacB_PCD"/>
    <property type="match status" value="1"/>
</dbReference>
<dbReference type="InterPro" id="IPR025857">
    <property type="entry name" value="MacB_PCD"/>
</dbReference>
<comment type="similarity">
    <text evidence="6">Belongs to the ABC-4 integral membrane protein family.</text>
</comment>
<dbReference type="eggNOG" id="COG0577">
    <property type="taxonomic scope" value="Bacteria"/>
</dbReference>
<feature type="transmembrane region" description="Helical" evidence="8">
    <location>
        <begin position="281"/>
        <end position="306"/>
    </location>
</feature>
<dbReference type="EMBL" id="DF820464">
    <property type="protein sequence ID" value="GAK56181.1"/>
    <property type="molecule type" value="Genomic_DNA"/>
</dbReference>
<protein>
    <submittedName>
        <fullName evidence="11">Putative macrolipide-specific ABC-type efflux carrier, MacA conjunction protein</fullName>
    </submittedName>
</protein>
<dbReference type="PANTHER" id="PTHR30572">
    <property type="entry name" value="MEMBRANE COMPONENT OF TRANSPORTER-RELATED"/>
    <property type="match status" value="1"/>
</dbReference>
<feature type="coiled-coil region" evidence="7">
    <location>
        <begin position="228"/>
        <end position="255"/>
    </location>
</feature>
<keyword evidence="7" id="KW-0175">Coiled coil</keyword>
<evidence type="ECO:0000256" key="6">
    <source>
        <dbReference type="ARBA" id="ARBA00038076"/>
    </source>
</evidence>
<dbReference type="AlphaFoldDB" id="A0A081BV26"/>
<evidence type="ECO:0000259" key="10">
    <source>
        <dbReference type="Pfam" id="PF12704"/>
    </source>
</evidence>
<comment type="subcellular location">
    <subcellularLocation>
        <location evidence="1">Cell membrane</location>
        <topology evidence="1">Multi-pass membrane protein</topology>
    </subcellularLocation>
</comment>
<sequence>MKWGNLIKVAFKSLIRNKMRSFLTMLGIIIGVGAVIALVSIGNGAQVQIQQQIASLGTNLLMVMPSSMRVGGISQGAGTRTSITLDDVEVLAKKASLIQGVSPTIRGSGQVVAGAQNWSTSYEGVSHTYLTIRNWTLAQGTFFTERDIKTRAKVAVLGKTVADELFPGQNPIGAKIRVGNIPMKVIGVLSERGQSANGSDQDDTMLIPSTTAYYRFGRLRHPMSLTISVISEDQMEAAEEQIRQILRQEHDLESGQDDDFVIRSQTDIVETATSVTGMLTLLLGSIAGVSLVVGGIGIMNIMLVSVTERTREIGIRLAIGARGSDVLTQFLIEAVILSLFGGIIGIASGIGSGYGIGRLINMPISVDPLIIVVAFLFSGAVGVFFGFYPARKAAALDPIVALRYE</sequence>
<feature type="domain" description="ABC3 transporter permease C-terminal" evidence="9">
    <location>
        <begin position="285"/>
        <end position="397"/>
    </location>
</feature>
<proteinExistence type="inferred from homology"/>
<gene>
    <name evidence="11" type="ORF">U27_03143</name>
</gene>
<dbReference type="Pfam" id="PF02687">
    <property type="entry name" value="FtsX"/>
    <property type="match status" value="1"/>
</dbReference>
<dbReference type="InterPro" id="IPR050250">
    <property type="entry name" value="Macrolide_Exporter_MacB"/>
</dbReference>
<feature type="transmembrane region" description="Helical" evidence="8">
    <location>
        <begin position="21"/>
        <end position="42"/>
    </location>
</feature>
<evidence type="ECO:0000256" key="1">
    <source>
        <dbReference type="ARBA" id="ARBA00004651"/>
    </source>
</evidence>
<feature type="domain" description="MacB-like periplasmic core" evidence="10">
    <location>
        <begin position="21"/>
        <end position="245"/>
    </location>
</feature>
<evidence type="ECO:0000256" key="4">
    <source>
        <dbReference type="ARBA" id="ARBA00022989"/>
    </source>
</evidence>
<keyword evidence="4 8" id="KW-1133">Transmembrane helix</keyword>
<evidence type="ECO:0000256" key="3">
    <source>
        <dbReference type="ARBA" id="ARBA00022692"/>
    </source>
</evidence>
<evidence type="ECO:0000256" key="8">
    <source>
        <dbReference type="SAM" id="Phobius"/>
    </source>
</evidence>
<feature type="transmembrane region" description="Helical" evidence="8">
    <location>
        <begin position="369"/>
        <end position="388"/>
    </location>
</feature>
<dbReference type="InterPro" id="IPR003838">
    <property type="entry name" value="ABC3_permease_C"/>
</dbReference>
<feature type="transmembrane region" description="Helical" evidence="8">
    <location>
        <begin position="326"/>
        <end position="349"/>
    </location>
</feature>
<reference evidence="11" key="1">
    <citation type="journal article" date="2015" name="PeerJ">
        <title>First genomic representation of candidate bacterial phylum KSB3 points to enhanced environmental sensing as a trigger of wastewater bulking.</title>
        <authorList>
            <person name="Sekiguchi Y."/>
            <person name="Ohashi A."/>
            <person name="Parks D.H."/>
            <person name="Yamauchi T."/>
            <person name="Tyson G.W."/>
            <person name="Hugenholtz P."/>
        </authorList>
    </citation>
    <scope>NUCLEOTIDE SEQUENCE [LARGE SCALE GENOMIC DNA]</scope>
</reference>
<evidence type="ECO:0000256" key="5">
    <source>
        <dbReference type="ARBA" id="ARBA00023136"/>
    </source>
</evidence>
<evidence type="ECO:0000259" key="9">
    <source>
        <dbReference type="Pfam" id="PF02687"/>
    </source>
</evidence>
<evidence type="ECO:0000256" key="7">
    <source>
        <dbReference type="SAM" id="Coils"/>
    </source>
</evidence>
<keyword evidence="2" id="KW-1003">Cell membrane</keyword>
<dbReference type="PANTHER" id="PTHR30572:SF4">
    <property type="entry name" value="ABC TRANSPORTER PERMEASE YTRF"/>
    <property type="match status" value="1"/>
</dbReference>
<keyword evidence="3 8" id="KW-0812">Transmembrane</keyword>
<evidence type="ECO:0000313" key="12">
    <source>
        <dbReference type="Proteomes" id="UP000030661"/>
    </source>
</evidence>
<dbReference type="GO" id="GO:0005886">
    <property type="term" value="C:plasma membrane"/>
    <property type="evidence" value="ECO:0007669"/>
    <property type="project" value="UniProtKB-SubCell"/>
</dbReference>
<dbReference type="Proteomes" id="UP000030661">
    <property type="component" value="Unassembled WGS sequence"/>
</dbReference>